<dbReference type="Proteomes" id="UP000249524">
    <property type="component" value="Unassembled WGS sequence"/>
</dbReference>
<keyword evidence="3" id="KW-1185">Reference proteome</keyword>
<dbReference type="AlphaFoldDB" id="A0A328BQJ6"/>
<reference evidence="2 3" key="1">
    <citation type="submission" date="2018-05" db="EMBL/GenBank/DDBJ databases">
        <authorList>
            <person name="Lanie J.A."/>
            <person name="Ng W.-L."/>
            <person name="Kazmierczak K.M."/>
            <person name="Andrzejewski T.M."/>
            <person name="Davidsen T.M."/>
            <person name="Wayne K.J."/>
            <person name="Tettelin H."/>
            <person name="Glass J.I."/>
            <person name="Rusch D."/>
            <person name="Podicherti R."/>
            <person name="Tsui H.-C.T."/>
            <person name="Winkler M.E."/>
        </authorList>
    </citation>
    <scope>NUCLEOTIDE SEQUENCE [LARGE SCALE GENOMIC DNA]</scope>
    <source>
        <strain evidence="2 3">BUT-10</strain>
    </source>
</reference>
<accession>A0A328BQJ6</accession>
<feature type="region of interest" description="Disordered" evidence="1">
    <location>
        <begin position="75"/>
        <end position="95"/>
    </location>
</feature>
<protein>
    <submittedName>
        <fullName evidence="2">Uncharacterized protein</fullName>
    </submittedName>
</protein>
<organism evidence="2 3">
    <name type="scientific">Phenylobacterium kunshanense</name>
    <dbReference type="NCBI Taxonomy" id="1445034"/>
    <lineage>
        <taxon>Bacteria</taxon>
        <taxon>Pseudomonadati</taxon>
        <taxon>Pseudomonadota</taxon>
        <taxon>Alphaproteobacteria</taxon>
        <taxon>Caulobacterales</taxon>
        <taxon>Caulobacteraceae</taxon>
        <taxon>Phenylobacterium</taxon>
    </lineage>
</organism>
<name>A0A328BQJ6_9CAUL</name>
<evidence type="ECO:0000313" key="3">
    <source>
        <dbReference type="Proteomes" id="UP000249524"/>
    </source>
</evidence>
<evidence type="ECO:0000313" key="2">
    <source>
        <dbReference type="EMBL" id="RAK68879.1"/>
    </source>
</evidence>
<comment type="caution">
    <text evidence="2">The sequence shown here is derived from an EMBL/GenBank/DDBJ whole genome shotgun (WGS) entry which is preliminary data.</text>
</comment>
<evidence type="ECO:0000256" key="1">
    <source>
        <dbReference type="SAM" id="MobiDB-lite"/>
    </source>
</evidence>
<dbReference type="EMBL" id="QFYS01000001">
    <property type="protein sequence ID" value="RAK68879.1"/>
    <property type="molecule type" value="Genomic_DNA"/>
</dbReference>
<dbReference type="RefSeq" id="WP_111274371.1">
    <property type="nucleotide sequence ID" value="NZ_QFYS01000001.1"/>
</dbReference>
<gene>
    <name evidence="2" type="ORF">DJ019_02370</name>
</gene>
<sequence length="95" mass="10424">MRFDARAFLADPHAELDRVTAEAVRDVERQVDPATLTPAQVKAAAEVNRARAAELREELRRHAIRQARRRGRLLPASFGAPSADLTAITPEGGVQ</sequence>
<proteinExistence type="predicted"/>